<evidence type="ECO:0000259" key="4">
    <source>
        <dbReference type="PROSITE" id="PS00498"/>
    </source>
</evidence>
<dbReference type="EMBL" id="MU866049">
    <property type="protein sequence ID" value="KAK4441892.1"/>
    <property type="molecule type" value="Genomic_DNA"/>
</dbReference>
<keyword evidence="6" id="KW-1185">Reference proteome</keyword>
<dbReference type="InterPro" id="IPR050316">
    <property type="entry name" value="Tyrosinase/Hemocyanin"/>
</dbReference>
<dbReference type="AlphaFoldDB" id="A0AAV9G352"/>
<dbReference type="GO" id="GO:0016491">
    <property type="term" value="F:oxidoreductase activity"/>
    <property type="evidence" value="ECO:0007669"/>
    <property type="project" value="InterPro"/>
</dbReference>
<keyword evidence="3" id="KW-0732">Signal</keyword>
<sequence length="365" mass="39561">MLLPVALPLFGLAIVASAAPLTPRAPNGTCTTKLQRRAWHTFTTEEKKAYIDADLCLMDLPATLGLPGTKNRFEELQSIHQTQSQITHGVGAFLPYHRLHMYAHEQLMRNECGYKGAQPYWDEARDAGKFAQSDVLDPDTGFGGNGVGEKGCIVDGPFANYTNSLGPGYKIGDNCINRFVNETLSRMAGREYIDFCYQKKTFVEFWPCAEMAPHNGGHGGVGGKMLDPIASPGDPIFYLHHTWLDKIFWEWQALDLPGRLTDIGGQTKQFEFPTNAGPGSFVPPGGLPPMFGGFGGPPVFMPPPSAFPPADAMVPPVGAPPQRAEGNPGNVTTLTHILNMLGVIPNATIGDVMDIGGPLLCYEYI</sequence>
<dbReference type="Pfam" id="PF00264">
    <property type="entry name" value="Tyrosinase"/>
    <property type="match status" value="1"/>
</dbReference>
<dbReference type="PANTHER" id="PTHR11474">
    <property type="entry name" value="TYROSINASE FAMILY MEMBER"/>
    <property type="match status" value="1"/>
</dbReference>
<evidence type="ECO:0000313" key="6">
    <source>
        <dbReference type="Proteomes" id="UP001321760"/>
    </source>
</evidence>
<dbReference type="SUPFAM" id="SSF48056">
    <property type="entry name" value="Di-copper centre-containing domain"/>
    <property type="match status" value="1"/>
</dbReference>
<proteinExistence type="predicted"/>
<comment type="caution">
    <text evidence="5">The sequence shown here is derived from an EMBL/GenBank/DDBJ whole genome shotgun (WGS) entry which is preliminary data.</text>
</comment>
<dbReference type="PANTHER" id="PTHR11474:SF126">
    <property type="entry name" value="TYROSINASE-LIKE PROTEIN TYR-1-RELATED"/>
    <property type="match status" value="1"/>
</dbReference>
<evidence type="ECO:0000256" key="3">
    <source>
        <dbReference type="SAM" id="SignalP"/>
    </source>
</evidence>
<evidence type="ECO:0000313" key="5">
    <source>
        <dbReference type="EMBL" id="KAK4441892.1"/>
    </source>
</evidence>
<dbReference type="GO" id="GO:0046872">
    <property type="term" value="F:metal ion binding"/>
    <property type="evidence" value="ECO:0007669"/>
    <property type="project" value="UniProtKB-KW"/>
</dbReference>
<reference evidence="5" key="2">
    <citation type="submission" date="2023-05" db="EMBL/GenBank/DDBJ databases">
        <authorList>
            <consortium name="Lawrence Berkeley National Laboratory"/>
            <person name="Steindorff A."/>
            <person name="Hensen N."/>
            <person name="Bonometti L."/>
            <person name="Westerberg I."/>
            <person name="Brannstrom I.O."/>
            <person name="Guillou S."/>
            <person name="Cros-Aarteil S."/>
            <person name="Calhoun S."/>
            <person name="Haridas S."/>
            <person name="Kuo A."/>
            <person name="Mondo S."/>
            <person name="Pangilinan J."/>
            <person name="Riley R."/>
            <person name="Labutti K."/>
            <person name="Andreopoulos B."/>
            <person name="Lipzen A."/>
            <person name="Chen C."/>
            <person name="Yanf M."/>
            <person name="Daum C."/>
            <person name="Ng V."/>
            <person name="Clum A."/>
            <person name="Ohm R."/>
            <person name="Martin F."/>
            <person name="Silar P."/>
            <person name="Natvig D."/>
            <person name="Lalanne C."/>
            <person name="Gautier V."/>
            <person name="Ament-Velasquez S.L."/>
            <person name="Kruys A."/>
            <person name="Hutchinson M.I."/>
            <person name="Powell A.J."/>
            <person name="Barry K."/>
            <person name="Miller A.N."/>
            <person name="Grigoriev I.V."/>
            <person name="Debuchy R."/>
            <person name="Gladieux P."/>
            <person name="Thoren M.H."/>
            <person name="Johannesson H."/>
        </authorList>
    </citation>
    <scope>NUCLEOTIDE SEQUENCE</scope>
    <source>
        <strain evidence="5">PSN243</strain>
    </source>
</reference>
<dbReference type="Gene3D" id="1.10.1280.10">
    <property type="entry name" value="Di-copper center containing domain from catechol oxidase"/>
    <property type="match status" value="1"/>
</dbReference>
<feature type="chain" id="PRO_5043373080" evidence="3">
    <location>
        <begin position="19"/>
        <end position="365"/>
    </location>
</feature>
<name>A0AAV9G352_9PEZI</name>
<dbReference type="PROSITE" id="PS00498">
    <property type="entry name" value="TYROSINASE_2"/>
    <property type="match status" value="1"/>
</dbReference>
<accession>A0AAV9G352</accession>
<keyword evidence="1" id="KW-0479">Metal-binding</keyword>
<evidence type="ECO:0000256" key="1">
    <source>
        <dbReference type="ARBA" id="ARBA00022723"/>
    </source>
</evidence>
<keyword evidence="2" id="KW-0186">Copper</keyword>
<evidence type="ECO:0000256" key="2">
    <source>
        <dbReference type="ARBA" id="ARBA00023008"/>
    </source>
</evidence>
<dbReference type="InterPro" id="IPR002227">
    <property type="entry name" value="Tyrosinase_Cu-bd"/>
</dbReference>
<protein>
    <submittedName>
        <fullName evidence="5">Tyrosinase</fullName>
    </submittedName>
</protein>
<dbReference type="Proteomes" id="UP001321760">
    <property type="component" value="Unassembled WGS sequence"/>
</dbReference>
<feature type="signal peptide" evidence="3">
    <location>
        <begin position="1"/>
        <end position="18"/>
    </location>
</feature>
<organism evidence="5 6">
    <name type="scientific">Podospora aff. communis PSN243</name>
    <dbReference type="NCBI Taxonomy" id="3040156"/>
    <lineage>
        <taxon>Eukaryota</taxon>
        <taxon>Fungi</taxon>
        <taxon>Dikarya</taxon>
        <taxon>Ascomycota</taxon>
        <taxon>Pezizomycotina</taxon>
        <taxon>Sordariomycetes</taxon>
        <taxon>Sordariomycetidae</taxon>
        <taxon>Sordariales</taxon>
        <taxon>Podosporaceae</taxon>
        <taxon>Podospora</taxon>
    </lineage>
</organism>
<feature type="domain" description="Tyrosinase copper-binding" evidence="4">
    <location>
        <begin position="234"/>
        <end position="245"/>
    </location>
</feature>
<reference evidence="5" key="1">
    <citation type="journal article" date="2023" name="Mol. Phylogenet. Evol.">
        <title>Genome-scale phylogeny and comparative genomics of the fungal order Sordariales.</title>
        <authorList>
            <person name="Hensen N."/>
            <person name="Bonometti L."/>
            <person name="Westerberg I."/>
            <person name="Brannstrom I.O."/>
            <person name="Guillou S."/>
            <person name="Cros-Aarteil S."/>
            <person name="Calhoun S."/>
            <person name="Haridas S."/>
            <person name="Kuo A."/>
            <person name="Mondo S."/>
            <person name="Pangilinan J."/>
            <person name="Riley R."/>
            <person name="LaButti K."/>
            <person name="Andreopoulos B."/>
            <person name="Lipzen A."/>
            <person name="Chen C."/>
            <person name="Yan M."/>
            <person name="Daum C."/>
            <person name="Ng V."/>
            <person name="Clum A."/>
            <person name="Steindorff A."/>
            <person name="Ohm R.A."/>
            <person name="Martin F."/>
            <person name="Silar P."/>
            <person name="Natvig D.O."/>
            <person name="Lalanne C."/>
            <person name="Gautier V."/>
            <person name="Ament-Velasquez S.L."/>
            <person name="Kruys A."/>
            <person name="Hutchinson M.I."/>
            <person name="Powell A.J."/>
            <person name="Barry K."/>
            <person name="Miller A.N."/>
            <person name="Grigoriev I.V."/>
            <person name="Debuchy R."/>
            <person name="Gladieux P."/>
            <person name="Hiltunen Thoren M."/>
            <person name="Johannesson H."/>
        </authorList>
    </citation>
    <scope>NUCLEOTIDE SEQUENCE</scope>
    <source>
        <strain evidence="5">PSN243</strain>
    </source>
</reference>
<dbReference type="PRINTS" id="PR00092">
    <property type="entry name" value="TYROSINASE"/>
</dbReference>
<dbReference type="InterPro" id="IPR008922">
    <property type="entry name" value="Di-copper_centre_dom_sf"/>
</dbReference>
<gene>
    <name evidence="5" type="ORF">QBC34DRAFT_314229</name>
</gene>